<dbReference type="InParanoid" id="A0A0D0A103"/>
<feature type="compositionally biased region" description="Low complexity" evidence="1">
    <location>
        <begin position="421"/>
        <end position="436"/>
    </location>
</feature>
<feature type="compositionally biased region" description="Polar residues" evidence="1">
    <location>
        <begin position="437"/>
        <end position="450"/>
    </location>
</feature>
<feature type="compositionally biased region" description="Low complexity" evidence="1">
    <location>
        <begin position="399"/>
        <end position="410"/>
    </location>
</feature>
<name>A0A0D0A103_9AGAM</name>
<evidence type="ECO:0000313" key="2">
    <source>
        <dbReference type="EMBL" id="KIK35451.1"/>
    </source>
</evidence>
<gene>
    <name evidence="2" type="ORF">CY34DRAFT_812139</name>
</gene>
<keyword evidence="3" id="KW-1185">Reference proteome</keyword>
<evidence type="ECO:0000256" key="1">
    <source>
        <dbReference type="SAM" id="MobiDB-lite"/>
    </source>
</evidence>
<feature type="region of interest" description="Disordered" evidence="1">
    <location>
        <begin position="1"/>
        <end position="21"/>
    </location>
</feature>
<sequence>MNTIFTRASLKRSARTRTRKNSTGCSTTLQIIPECSENDLDSRVTLSAYKFSIDDALLMLNDPPRSPALSASSSTDDSNSEMPATPGASDDEELPLPTPRLRPKRISIRPLCITKTRSVVCADDEELAESTNVYNEEDEYDFYTRQFEDFISLYSPISSSAPISAPAPARPDSIILSPEVAPQLPVDPPKQRGRSRFSKALPLLPLPTPPPTSIPPVPQLPIPAIRRKRVIPPLPVYSPPPPPIETRPPPRMAVPSDIEDDILFEEEEQEPTRSIVIEQVWFDDEESIYSQPSFVPADIQLAPETPTNEMYLPRASTDSDAPRSSLDSSSSNQSHSSSSTSSSYEDSAPISPFSFPPTPRPENHQLRSRWSCSTISSLAPSAEPPRTILSPLRVVFGTKSKSSSRAGPGSRSRRAPPPLPIMSSPPRSRASPSSSPFQTCTNTHTQTQSPYKMPLTRMLFPTTPSPPSTPMPRHIRRQNSRSSTSSGSSETGSCESGGSAGLRRKPIPIEMFLRA</sequence>
<organism evidence="2 3">
    <name type="scientific">Suillus luteus UH-Slu-Lm8-n1</name>
    <dbReference type="NCBI Taxonomy" id="930992"/>
    <lineage>
        <taxon>Eukaryota</taxon>
        <taxon>Fungi</taxon>
        <taxon>Dikarya</taxon>
        <taxon>Basidiomycota</taxon>
        <taxon>Agaricomycotina</taxon>
        <taxon>Agaricomycetes</taxon>
        <taxon>Agaricomycetidae</taxon>
        <taxon>Boletales</taxon>
        <taxon>Suillineae</taxon>
        <taxon>Suillaceae</taxon>
        <taxon>Suillus</taxon>
    </lineage>
</organism>
<feature type="region of interest" description="Disordered" evidence="1">
    <location>
        <begin position="233"/>
        <end position="255"/>
    </location>
</feature>
<feature type="compositionally biased region" description="Pro residues" evidence="1">
    <location>
        <begin position="233"/>
        <end position="252"/>
    </location>
</feature>
<accession>A0A0D0A103</accession>
<feature type="compositionally biased region" description="Low complexity" evidence="1">
    <location>
        <begin position="480"/>
        <end position="497"/>
    </location>
</feature>
<feature type="compositionally biased region" description="Polar residues" evidence="1">
    <location>
        <begin position="368"/>
        <end position="379"/>
    </location>
</feature>
<evidence type="ECO:0000313" key="3">
    <source>
        <dbReference type="Proteomes" id="UP000054485"/>
    </source>
</evidence>
<feature type="compositionally biased region" description="Low complexity" evidence="1">
    <location>
        <begin position="67"/>
        <end position="77"/>
    </location>
</feature>
<reference evidence="2 3" key="1">
    <citation type="submission" date="2014-04" db="EMBL/GenBank/DDBJ databases">
        <authorList>
            <consortium name="DOE Joint Genome Institute"/>
            <person name="Kuo A."/>
            <person name="Ruytinx J."/>
            <person name="Rineau F."/>
            <person name="Colpaert J."/>
            <person name="Kohler A."/>
            <person name="Nagy L.G."/>
            <person name="Floudas D."/>
            <person name="Copeland A."/>
            <person name="Barry K.W."/>
            <person name="Cichocki N."/>
            <person name="Veneault-Fourrey C."/>
            <person name="LaButti K."/>
            <person name="Lindquist E.A."/>
            <person name="Lipzen A."/>
            <person name="Lundell T."/>
            <person name="Morin E."/>
            <person name="Murat C."/>
            <person name="Sun H."/>
            <person name="Tunlid A."/>
            <person name="Henrissat B."/>
            <person name="Grigoriev I.V."/>
            <person name="Hibbett D.S."/>
            <person name="Martin F."/>
            <person name="Nordberg H.P."/>
            <person name="Cantor M.N."/>
            <person name="Hua S.X."/>
        </authorList>
    </citation>
    <scope>NUCLEOTIDE SEQUENCE [LARGE SCALE GENOMIC DNA]</scope>
    <source>
        <strain evidence="2 3">UH-Slu-Lm8-n1</strain>
    </source>
</reference>
<dbReference type="Proteomes" id="UP000054485">
    <property type="component" value="Unassembled WGS sequence"/>
</dbReference>
<proteinExistence type="predicted"/>
<dbReference type="OrthoDB" id="2692698at2759"/>
<dbReference type="EMBL" id="KN835623">
    <property type="protein sequence ID" value="KIK35451.1"/>
    <property type="molecule type" value="Genomic_DNA"/>
</dbReference>
<feature type="region of interest" description="Disordered" evidence="1">
    <location>
        <begin position="293"/>
        <end position="515"/>
    </location>
</feature>
<reference evidence="3" key="2">
    <citation type="submission" date="2015-01" db="EMBL/GenBank/DDBJ databases">
        <title>Evolutionary Origins and Diversification of the Mycorrhizal Mutualists.</title>
        <authorList>
            <consortium name="DOE Joint Genome Institute"/>
            <consortium name="Mycorrhizal Genomics Consortium"/>
            <person name="Kohler A."/>
            <person name="Kuo A."/>
            <person name="Nagy L.G."/>
            <person name="Floudas D."/>
            <person name="Copeland A."/>
            <person name="Barry K.W."/>
            <person name="Cichocki N."/>
            <person name="Veneault-Fourrey C."/>
            <person name="LaButti K."/>
            <person name="Lindquist E.A."/>
            <person name="Lipzen A."/>
            <person name="Lundell T."/>
            <person name="Morin E."/>
            <person name="Murat C."/>
            <person name="Riley R."/>
            <person name="Ohm R."/>
            <person name="Sun H."/>
            <person name="Tunlid A."/>
            <person name="Henrissat B."/>
            <person name="Grigoriev I.V."/>
            <person name="Hibbett D.S."/>
            <person name="Martin F."/>
        </authorList>
    </citation>
    <scope>NUCLEOTIDE SEQUENCE [LARGE SCALE GENOMIC DNA]</scope>
    <source>
        <strain evidence="3">UH-Slu-Lm8-n1</strain>
    </source>
</reference>
<dbReference type="HOGENOM" id="CLU_565136_0_0_1"/>
<feature type="compositionally biased region" description="Basic residues" evidence="1">
    <location>
        <begin position="9"/>
        <end position="20"/>
    </location>
</feature>
<protein>
    <submittedName>
        <fullName evidence="2">Uncharacterized protein</fullName>
    </submittedName>
</protein>
<dbReference type="AlphaFoldDB" id="A0A0D0A103"/>
<feature type="region of interest" description="Disordered" evidence="1">
    <location>
        <begin position="64"/>
        <end position="101"/>
    </location>
</feature>
<feature type="compositionally biased region" description="Low complexity" evidence="1">
    <location>
        <begin position="318"/>
        <end position="347"/>
    </location>
</feature>